<keyword evidence="3" id="KW-1185">Reference proteome</keyword>
<dbReference type="EMBL" id="CACTIH010005452">
    <property type="protein sequence ID" value="CAA2993610.1"/>
    <property type="molecule type" value="Genomic_DNA"/>
</dbReference>
<feature type="compositionally biased region" description="Basic and acidic residues" evidence="1">
    <location>
        <begin position="60"/>
        <end position="83"/>
    </location>
</feature>
<protein>
    <submittedName>
        <fullName evidence="2">Uncharacterized protein</fullName>
    </submittedName>
</protein>
<dbReference type="AlphaFoldDB" id="A0A8S0SLK9"/>
<sequence>MKGVNVVLKDATYWYLKAVMVMQSRLILVILKLKNVEETWSQFVETLIYNADISNVRPEQAEETTKLGDLDTNDHSNDERIDESVESFADSYSKMDDE</sequence>
<evidence type="ECO:0000256" key="1">
    <source>
        <dbReference type="SAM" id="MobiDB-lite"/>
    </source>
</evidence>
<name>A0A8S0SLK9_OLEEU</name>
<reference evidence="2 3" key="1">
    <citation type="submission" date="2019-12" db="EMBL/GenBank/DDBJ databases">
        <authorList>
            <person name="Alioto T."/>
            <person name="Alioto T."/>
            <person name="Gomez Garrido J."/>
        </authorList>
    </citation>
    <scope>NUCLEOTIDE SEQUENCE [LARGE SCALE GENOMIC DNA]</scope>
</reference>
<dbReference type="Proteomes" id="UP000594638">
    <property type="component" value="Unassembled WGS sequence"/>
</dbReference>
<organism evidence="2 3">
    <name type="scientific">Olea europaea subsp. europaea</name>
    <dbReference type="NCBI Taxonomy" id="158383"/>
    <lineage>
        <taxon>Eukaryota</taxon>
        <taxon>Viridiplantae</taxon>
        <taxon>Streptophyta</taxon>
        <taxon>Embryophyta</taxon>
        <taxon>Tracheophyta</taxon>
        <taxon>Spermatophyta</taxon>
        <taxon>Magnoliopsida</taxon>
        <taxon>eudicotyledons</taxon>
        <taxon>Gunneridae</taxon>
        <taxon>Pentapetalae</taxon>
        <taxon>asterids</taxon>
        <taxon>lamiids</taxon>
        <taxon>Lamiales</taxon>
        <taxon>Oleaceae</taxon>
        <taxon>Oleeae</taxon>
        <taxon>Olea</taxon>
    </lineage>
</organism>
<gene>
    <name evidence="2" type="ORF">OLEA9_A045180</name>
</gene>
<feature type="region of interest" description="Disordered" evidence="1">
    <location>
        <begin position="60"/>
        <end position="98"/>
    </location>
</feature>
<proteinExistence type="predicted"/>
<evidence type="ECO:0000313" key="2">
    <source>
        <dbReference type="EMBL" id="CAA2993610.1"/>
    </source>
</evidence>
<comment type="caution">
    <text evidence="2">The sequence shown here is derived from an EMBL/GenBank/DDBJ whole genome shotgun (WGS) entry which is preliminary data.</text>
</comment>
<accession>A0A8S0SLK9</accession>
<dbReference type="Gramene" id="OE9A045180T1">
    <property type="protein sequence ID" value="OE9A045180C1"/>
    <property type="gene ID" value="OE9A045180"/>
</dbReference>
<evidence type="ECO:0000313" key="3">
    <source>
        <dbReference type="Proteomes" id="UP000594638"/>
    </source>
</evidence>